<feature type="transmembrane region" description="Helical" evidence="9">
    <location>
        <begin position="68"/>
        <end position="89"/>
    </location>
</feature>
<dbReference type="Pfam" id="PF01694">
    <property type="entry name" value="Rhomboid"/>
    <property type="match status" value="1"/>
</dbReference>
<feature type="domain" description="Peptidase S54 rhomboid" evidence="10">
    <location>
        <begin position="67"/>
        <end position="212"/>
    </location>
</feature>
<accession>A0A9N8DCN8</accession>
<evidence type="ECO:0000256" key="9">
    <source>
        <dbReference type="SAM" id="Phobius"/>
    </source>
</evidence>
<name>A0A9N8DCN8_9STRA</name>
<comment type="caution">
    <text evidence="11">The sequence shown here is derived from an EMBL/GenBank/DDBJ whole genome shotgun (WGS) entry which is preliminary data.</text>
</comment>
<organism evidence="11 12">
    <name type="scientific">Seminavis robusta</name>
    <dbReference type="NCBI Taxonomy" id="568900"/>
    <lineage>
        <taxon>Eukaryota</taxon>
        <taxon>Sar</taxon>
        <taxon>Stramenopiles</taxon>
        <taxon>Ochrophyta</taxon>
        <taxon>Bacillariophyta</taxon>
        <taxon>Bacillariophyceae</taxon>
        <taxon>Bacillariophycidae</taxon>
        <taxon>Naviculales</taxon>
        <taxon>Naviculaceae</taxon>
        <taxon>Seminavis</taxon>
    </lineage>
</organism>
<feature type="region of interest" description="Disordered" evidence="8">
    <location>
        <begin position="261"/>
        <end position="311"/>
    </location>
</feature>
<evidence type="ECO:0000259" key="10">
    <source>
        <dbReference type="Pfam" id="PF01694"/>
    </source>
</evidence>
<dbReference type="Proteomes" id="UP001153069">
    <property type="component" value="Unassembled WGS sequence"/>
</dbReference>
<dbReference type="AlphaFoldDB" id="A0A9N8DCN8"/>
<evidence type="ECO:0000256" key="2">
    <source>
        <dbReference type="ARBA" id="ARBA00009045"/>
    </source>
</evidence>
<dbReference type="InterPro" id="IPR035952">
    <property type="entry name" value="Rhomboid-like_sf"/>
</dbReference>
<keyword evidence="7 9" id="KW-0472">Membrane</keyword>
<dbReference type="Gene3D" id="1.20.1540.10">
    <property type="entry name" value="Rhomboid-like"/>
    <property type="match status" value="1"/>
</dbReference>
<dbReference type="GO" id="GO:0016020">
    <property type="term" value="C:membrane"/>
    <property type="evidence" value="ECO:0007669"/>
    <property type="project" value="UniProtKB-SubCell"/>
</dbReference>
<dbReference type="PANTHER" id="PTHR43066">
    <property type="entry name" value="RHOMBOID-RELATED PROTEIN"/>
    <property type="match status" value="1"/>
</dbReference>
<evidence type="ECO:0000256" key="3">
    <source>
        <dbReference type="ARBA" id="ARBA00022670"/>
    </source>
</evidence>
<evidence type="ECO:0000256" key="5">
    <source>
        <dbReference type="ARBA" id="ARBA00022801"/>
    </source>
</evidence>
<feature type="transmembrane region" description="Helical" evidence="9">
    <location>
        <begin position="182"/>
        <end position="207"/>
    </location>
</feature>
<dbReference type="GO" id="GO:0004252">
    <property type="term" value="F:serine-type endopeptidase activity"/>
    <property type="evidence" value="ECO:0007669"/>
    <property type="project" value="InterPro"/>
</dbReference>
<feature type="compositionally biased region" description="Low complexity" evidence="8">
    <location>
        <begin position="278"/>
        <end position="287"/>
    </location>
</feature>
<comment type="similarity">
    <text evidence="2">Belongs to the peptidase S54 family.</text>
</comment>
<evidence type="ECO:0000256" key="6">
    <source>
        <dbReference type="ARBA" id="ARBA00022989"/>
    </source>
</evidence>
<evidence type="ECO:0000313" key="12">
    <source>
        <dbReference type="Proteomes" id="UP001153069"/>
    </source>
</evidence>
<evidence type="ECO:0000256" key="1">
    <source>
        <dbReference type="ARBA" id="ARBA00004141"/>
    </source>
</evidence>
<feature type="transmembrane region" description="Helical" evidence="9">
    <location>
        <begin position="144"/>
        <end position="162"/>
    </location>
</feature>
<dbReference type="GO" id="GO:0006508">
    <property type="term" value="P:proteolysis"/>
    <property type="evidence" value="ECO:0007669"/>
    <property type="project" value="UniProtKB-KW"/>
</dbReference>
<keyword evidence="12" id="KW-1185">Reference proteome</keyword>
<feature type="transmembrane region" description="Helical" evidence="9">
    <location>
        <begin position="33"/>
        <end position="56"/>
    </location>
</feature>
<gene>
    <name evidence="11" type="ORF">SEMRO_59_G034030.1</name>
</gene>
<dbReference type="SMART" id="SM01160">
    <property type="entry name" value="DUF1751"/>
    <property type="match status" value="1"/>
</dbReference>
<keyword evidence="3" id="KW-0645">Protease</keyword>
<comment type="subcellular location">
    <subcellularLocation>
        <location evidence="1">Membrane</location>
        <topology evidence="1">Multi-pass membrane protein</topology>
    </subcellularLocation>
</comment>
<protein>
    <recommendedName>
        <fullName evidence="10">Peptidase S54 rhomboid domain-containing protein</fullName>
    </recommendedName>
</protein>
<keyword evidence="4 9" id="KW-0812">Transmembrane</keyword>
<dbReference type="InterPro" id="IPR022764">
    <property type="entry name" value="Peptidase_S54_rhomboid_dom"/>
</dbReference>
<keyword evidence="5" id="KW-0378">Hydrolase</keyword>
<dbReference type="SUPFAM" id="SSF144091">
    <property type="entry name" value="Rhomboid-like"/>
    <property type="match status" value="1"/>
</dbReference>
<sequence length="335" mass="36224">MSDPSQPGQAPPPNPVLTAYENFVRDTPLVTRYVLTCLTATFVLDIFIDSFGWSLSNIPYFAIGRLELYRILVAPLVCNNLFSLVFAYFSFIDHGKRLECSMGSAQFAWLFASLGIGINTTHVILTYSLQFLTGDHTWIHIKASGIWTVLFPLIAIECVAAPPHSMRKLFFWQVPTLYYPLILLAFFTLLGGYSVSNLVAVATGYAYGYGYLDKTKVSTAQTKQWEETTILANFARRDGWVGGNAATGQAAWVEMATSGGGTTMAQQQQPFLPSGGDAATSATTNTAESFPSGGGRQLGGPTRRGAGNTDARAARLKVLEANNSGGPTENADDNV</sequence>
<proteinExistence type="inferred from homology"/>
<reference evidence="11" key="1">
    <citation type="submission" date="2020-06" db="EMBL/GenBank/DDBJ databases">
        <authorList>
            <consortium name="Plant Systems Biology data submission"/>
        </authorList>
    </citation>
    <scope>NUCLEOTIDE SEQUENCE</scope>
    <source>
        <strain evidence="11">D6</strain>
    </source>
</reference>
<evidence type="ECO:0000256" key="8">
    <source>
        <dbReference type="SAM" id="MobiDB-lite"/>
    </source>
</evidence>
<evidence type="ECO:0000256" key="4">
    <source>
        <dbReference type="ARBA" id="ARBA00022692"/>
    </source>
</evidence>
<evidence type="ECO:0000313" key="11">
    <source>
        <dbReference type="EMBL" id="CAB9499350.1"/>
    </source>
</evidence>
<keyword evidence="6 9" id="KW-1133">Transmembrane helix</keyword>
<feature type="transmembrane region" description="Helical" evidence="9">
    <location>
        <begin position="109"/>
        <end position="132"/>
    </location>
</feature>
<dbReference type="EMBL" id="CAICTM010000058">
    <property type="protein sequence ID" value="CAB9499350.1"/>
    <property type="molecule type" value="Genomic_DNA"/>
</dbReference>
<evidence type="ECO:0000256" key="7">
    <source>
        <dbReference type="ARBA" id="ARBA00023136"/>
    </source>
</evidence>
<dbReference type="PANTHER" id="PTHR43066:SF1">
    <property type="entry name" value="RHOMBOID PROTEIN 2"/>
    <property type="match status" value="1"/>
</dbReference>
<dbReference type="OrthoDB" id="47452at2759"/>